<evidence type="ECO:0000313" key="2">
    <source>
        <dbReference type="EMBL" id="CAI5741107.1"/>
    </source>
</evidence>
<dbReference type="InterPro" id="IPR016163">
    <property type="entry name" value="Ald_DH_C"/>
</dbReference>
<dbReference type="AlphaFoldDB" id="A0AAV0UW57"/>
<accession>A0AAV0UW57</accession>
<dbReference type="PANTHER" id="PTHR11699">
    <property type="entry name" value="ALDEHYDE DEHYDROGENASE-RELATED"/>
    <property type="match status" value="1"/>
</dbReference>
<dbReference type="Gene3D" id="3.40.605.10">
    <property type="entry name" value="Aldehyde Dehydrogenase, Chain A, domain 1"/>
    <property type="match status" value="2"/>
</dbReference>
<reference evidence="2" key="1">
    <citation type="submission" date="2022-12" db="EMBL/GenBank/DDBJ databases">
        <authorList>
            <person name="Webb A."/>
        </authorList>
    </citation>
    <scope>NUCLEOTIDE SEQUENCE</scope>
    <source>
        <strain evidence="2">Pd1</strain>
    </source>
</reference>
<dbReference type="SUPFAM" id="SSF53720">
    <property type="entry name" value="ALDH-like"/>
    <property type="match status" value="1"/>
</dbReference>
<dbReference type="Gene3D" id="3.40.309.10">
    <property type="entry name" value="Aldehyde Dehydrogenase, Chain A, domain 2"/>
    <property type="match status" value="1"/>
</dbReference>
<gene>
    <name evidence="2" type="ORF">PDE001_LOCUS7704</name>
</gene>
<protein>
    <recommendedName>
        <fullName evidence="1">Aldehyde dehydrogenase domain-containing protein</fullName>
    </recommendedName>
</protein>
<name>A0AAV0UW57_9STRA</name>
<dbReference type="Proteomes" id="UP001162029">
    <property type="component" value="Unassembled WGS sequence"/>
</dbReference>
<dbReference type="InterPro" id="IPR016162">
    <property type="entry name" value="Ald_DH_N"/>
</dbReference>
<evidence type="ECO:0000259" key="1">
    <source>
        <dbReference type="Pfam" id="PF00171"/>
    </source>
</evidence>
<feature type="domain" description="Aldehyde dehydrogenase" evidence="1">
    <location>
        <begin position="12"/>
        <end position="77"/>
    </location>
</feature>
<comment type="caution">
    <text evidence="2">The sequence shown here is derived from an EMBL/GenBank/DDBJ whole genome shotgun (WGS) entry which is preliminary data.</text>
</comment>
<dbReference type="Pfam" id="PF00171">
    <property type="entry name" value="Aldedh"/>
    <property type="match status" value="2"/>
</dbReference>
<dbReference type="EMBL" id="CANTFM010001563">
    <property type="protein sequence ID" value="CAI5741107.1"/>
    <property type="molecule type" value="Genomic_DNA"/>
</dbReference>
<dbReference type="InterPro" id="IPR016161">
    <property type="entry name" value="Ald_DH/histidinol_DH"/>
</dbReference>
<dbReference type="GO" id="GO:0016620">
    <property type="term" value="F:oxidoreductase activity, acting on the aldehyde or oxo group of donors, NAD or NADP as acceptor"/>
    <property type="evidence" value="ECO:0007669"/>
    <property type="project" value="InterPro"/>
</dbReference>
<dbReference type="InterPro" id="IPR015590">
    <property type="entry name" value="Aldehyde_DH_dom"/>
</dbReference>
<proteinExistence type="predicted"/>
<keyword evidence="3" id="KW-1185">Reference proteome</keyword>
<feature type="domain" description="Aldehyde dehydrogenase" evidence="1">
    <location>
        <begin position="138"/>
        <end position="204"/>
    </location>
</feature>
<organism evidence="2 3">
    <name type="scientific">Peronospora destructor</name>
    <dbReference type="NCBI Taxonomy" id="86335"/>
    <lineage>
        <taxon>Eukaryota</taxon>
        <taxon>Sar</taxon>
        <taxon>Stramenopiles</taxon>
        <taxon>Oomycota</taxon>
        <taxon>Peronosporomycetes</taxon>
        <taxon>Peronosporales</taxon>
        <taxon>Peronosporaceae</taxon>
        <taxon>Peronospora</taxon>
    </lineage>
</organism>
<evidence type="ECO:0000313" key="3">
    <source>
        <dbReference type="Proteomes" id="UP001162029"/>
    </source>
</evidence>
<sequence>MEMPLRYIHVLWAGSADLDAAVAAAHATSKGPWRTLERGRHLNKFSDLIEENIDELAALEALDNGKQSAEAKGDDLGLVLQTYPGNTIELKPTEQTPLSALHVNELIVEAGFPNDVVNIVPDVGWSLPRAAPKRRQVACTGTTECCIAGTLVYVQEGIYDEFVRRSVEAARSRIVGDAFSSATRQGAQIDESQFEKILDYIDKSV</sequence>